<evidence type="ECO:0000256" key="1">
    <source>
        <dbReference type="SAM" id="MobiDB-lite"/>
    </source>
</evidence>
<feature type="region of interest" description="Disordered" evidence="1">
    <location>
        <begin position="1"/>
        <end position="24"/>
    </location>
</feature>
<accession>A0A7X0EG12</accession>
<proteinExistence type="predicted"/>
<dbReference type="Proteomes" id="UP000539175">
    <property type="component" value="Unassembled WGS sequence"/>
</dbReference>
<name>A0A7X0EG12_9PROT</name>
<gene>
    <name evidence="2" type="ORF">FHS74_003618</name>
</gene>
<keyword evidence="3" id="KW-1185">Reference proteome</keyword>
<dbReference type="AlphaFoldDB" id="A0A7X0EG12"/>
<feature type="compositionally biased region" description="Polar residues" evidence="1">
    <location>
        <begin position="14"/>
        <end position="24"/>
    </location>
</feature>
<comment type="caution">
    <text evidence="2">The sequence shown here is derived from an EMBL/GenBank/DDBJ whole genome shotgun (WGS) entry which is preliminary data.</text>
</comment>
<feature type="compositionally biased region" description="Low complexity" evidence="1">
    <location>
        <begin position="1"/>
        <end position="13"/>
    </location>
</feature>
<organism evidence="2 3">
    <name type="scientific">Nitrospirillum iridis</name>
    <dbReference type="NCBI Taxonomy" id="765888"/>
    <lineage>
        <taxon>Bacteria</taxon>
        <taxon>Pseudomonadati</taxon>
        <taxon>Pseudomonadota</taxon>
        <taxon>Alphaproteobacteria</taxon>
        <taxon>Rhodospirillales</taxon>
        <taxon>Azospirillaceae</taxon>
        <taxon>Nitrospirillum</taxon>
    </lineage>
</organism>
<protein>
    <submittedName>
        <fullName evidence="2">Uncharacterized protein</fullName>
    </submittedName>
</protein>
<dbReference type="RefSeq" id="WP_184803080.1">
    <property type="nucleotide sequence ID" value="NZ_JACIIZ010000010.1"/>
</dbReference>
<sequence length="69" mass="7132">MTSNSSHVSVSLSETLDNGDVNTTHMSASAPVLTLDMILGTTLRALKAAGFSADSLTVRSGGNVFEAFE</sequence>
<reference evidence="2 3" key="1">
    <citation type="submission" date="2020-08" db="EMBL/GenBank/DDBJ databases">
        <title>Genomic Encyclopedia of Type Strains, Phase IV (KMG-IV): sequencing the most valuable type-strain genomes for metagenomic binning, comparative biology and taxonomic classification.</title>
        <authorList>
            <person name="Goeker M."/>
        </authorList>
    </citation>
    <scope>NUCLEOTIDE SEQUENCE [LARGE SCALE GENOMIC DNA]</scope>
    <source>
        <strain evidence="2 3">DSM 22198</strain>
    </source>
</reference>
<evidence type="ECO:0000313" key="3">
    <source>
        <dbReference type="Proteomes" id="UP000539175"/>
    </source>
</evidence>
<evidence type="ECO:0000313" key="2">
    <source>
        <dbReference type="EMBL" id="MBB6253049.1"/>
    </source>
</evidence>
<dbReference type="EMBL" id="JACIIZ010000010">
    <property type="protein sequence ID" value="MBB6253049.1"/>
    <property type="molecule type" value="Genomic_DNA"/>
</dbReference>